<keyword evidence="3" id="KW-1185">Reference proteome</keyword>
<dbReference type="RefSeq" id="WP_261493968.1">
    <property type="nucleotide sequence ID" value="NZ_JAOCQF010000001.1"/>
</dbReference>
<dbReference type="Proteomes" id="UP001205601">
    <property type="component" value="Unassembled WGS sequence"/>
</dbReference>
<feature type="transmembrane region" description="Helical" evidence="1">
    <location>
        <begin position="60"/>
        <end position="81"/>
    </location>
</feature>
<feature type="transmembrane region" description="Helical" evidence="1">
    <location>
        <begin position="30"/>
        <end position="53"/>
    </location>
</feature>
<dbReference type="EMBL" id="JAOCQF010000001">
    <property type="protein sequence ID" value="MCT8328540.1"/>
    <property type="molecule type" value="Genomic_DNA"/>
</dbReference>
<name>A0ABT2NHZ2_9RHOB</name>
<proteinExistence type="predicted"/>
<organism evidence="2 3">
    <name type="scientific">Albidovulum sediminis</name>
    <dbReference type="NCBI Taxonomy" id="3066345"/>
    <lineage>
        <taxon>Bacteria</taxon>
        <taxon>Pseudomonadati</taxon>
        <taxon>Pseudomonadota</taxon>
        <taxon>Alphaproteobacteria</taxon>
        <taxon>Rhodobacterales</taxon>
        <taxon>Paracoccaceae</taxon>
        <taxon>Albidovulum</taxon>
    </lineage>
</organism>
<evidence type="ECO:0000313" key="3">
    <source>
        <dbReference type="Proteomes" id="UP001205601"/>
    </source>
</evidence>
<keyword evidence="1" id="KW-0472">Membrane</keyword>
<keyword evidence="1" id="KW-1133">Transmembrane helix</keyword>
<evidence type="ECO:0000256" key="1">
    <source>
        <dbReference type="SAM" id="Phobius"/>
    </source>
</evidence>
<evidence type="ECO:0000313" key="2">
    <source>
        <dbReference type="EMBL" id="MCT8328540.1"/>
    </source>
</evidence>
<protein>
    <recommendedName>
        <fullName evidence="4">Major facilitator superfamily (MFS) profile domain-containing protein</fullName>
    </recommendedName>
</protein>
<comment type="caution">
    <text evidence="2">The sequence shown here is derived from an EMBL/GenBank/DDBJ whole genome shotgun (WGS) entry which is preliminary data.</text>
</comment>
<reference evidence="3" key="1">
    <citation type="submission" date="2023-07" db="EMBL/GenBank/DDBJ databases">
        <title>Defluviimonas sediminis sp. nov., isolated from mangrove sediment.</title>
        <authorList>
            <person name="Liu L."/>
            <person name="Li J."/>
            <person name="Huang Y."/>
            <person name="Pan J."/>
            <person name="Li M."/>
        </authorList>
    </citation>
    <scope>NUCLEOTIDE SEQUENCE [LARGE SCALE GENOMIC DNA]</scope>
    <source>
        <strain evidence="3">FT324</strain>
    </source>
</reference>
<evidence type="ECO:0008006" key="4">
    <source>
        <dbReference type="Google" id="ProtNLM"/>
    </source>
</evidence>
<sequence length="93" mass="9643">MMIFSFISPLIASVLYLVVMQKAGFRGAVLGIAALPLASALVSWLLIGGGYYMGGGLLGLAFLLPMILSLVPLLVLAFVPWPPVGDTPPGGRS</sequence>
<keyword evidence="1" id="KW-0812">Transmembrane</keyword>
<accession>A0ABT2NHZ2</accession>
<gene>
    <name evidence="2" type="ORF">N5I32_03325</name>
</gene>